<dbReference type="RefSeq" id="WP_144592251.1">
    <property type="nucleotide sequence ID" value="NZ_VJWX01000447.1"/>
</dbReference>
<evidence type="ECO:0000313" key="4">
    <source>
        <dbReference type="Proteomes" id="UP000320011"/>
    </source>
</evidence>
<proteinExistence type="predicted"/>
<reference evidence="3 4" key="1">
    <citation type="submission" date="2019-07" db="EMBL/GenBank/DDBJ databases">
        <authorList>
            <person name="Duangmal K."/>
            <person name="Teo W.F.A."/>
        </authorList>
    </citation>
    <scope>NUCLEOTIDE SEQUENCE [LARGE SCALE GENOMIC DNA]</scope>
    <source>
        <strain evidence="3 4">TBRC 6029</strain>
    </source>
</reference>
<feature type="region of interest" description="Disordered" evidence="1">
    <location>
        <begin position="172"/>
        <end position="192"/>
    </location>
</feature>
<evidence type="ECO:0000313" key="3">
    <source>
        <dbReference type="EMBL" id="TVT28538.1"/>
    </source>
</evidence>
<feature type="transmembrane region" description="Helical" evidence="2">
    <location>
        <begin position="271"/>
        <end position="292"/>
    </location>
</feature>
<protein>
    <submittedName>
        <fullName evidence="3">Uncharacterized protein</fullName>
    </submittedName>
</protein>
<dbReference type="EMBL" id="VJWX01000447">
    <property type="protein sequence ID" value="TVT28538.1"/>
    <property type="molecule type" value="Genomic_DNA"/>
</dbReference>
<dbReference type="Proteomes" id="UP000320011">
    <property type="component" value="Unassembled WGS sequence"/>
</dbReference>
<evidence type="ECO:0000256" key="1">
    <source>
        <dbReference type="SAM" id="MobiDB-lite"/>
    </source>
</evidence>
<keyword evidence="2" id="KW-0472">Membrane</keyword>
<reference evidence="3 4" key="2">
    <citation type="submission" date="2019-08" db="EMBL/GenBank/DDBJ databases">
        <title>Amycolatopsis acidicola sp. nov., isolated from peat swamp forest soil.</title>
        <authorList>
            <person name="Srisuk N."/>
        </authorList>
    </citation>
    <scope>NUCLEOTIDE SEQUENCE [LARGE SCALE GENOMIC DNA]</scope>
    <source>
        <strain evidence="3 4">TBRC 6029</strain>
    </source>
</reference>
<name>A0A558AWB1_9PSEU</name>
<accession>A0A558AWB1</accession>
<dbReference type="OrthoDB" id="3555996at2"/>
<evidence type="ECO:0000256" key="2">
    <source>
        <dbReference type="SAM" id="Phobius"/>
    </source>
</evidence>
<sequence length="297" mass="29468">MPTRTDLTRTTRRVLTVGTLAALLTGGLFLGDASAGTVLASACTGNVTGDIGDDIAVQGKDVADLVRAGAKEQEMFLHLNAVDPDKLAQEITAKGVLPVGKVPTAASGTVSGDTIAAVVTQALKGADGLGWSWDTATQQKTLTSIRNKVAGNCGLSVATANYSIATGLPSAATGTPAPGTTAPTATAATPSMGTGNATAPRRDYGNIPAAVPGIALSPGDKYPSAAPVAGLPTPEIGVLSGSNTPPGQADVRNTGNANALAAAPTTNTVQLPMLLAVVALAGVSAALVRTWVLRRVS</sequence>
<dbReference type="AlphaFoldDB" id="A0A558AWB1"/>
<keyword evidence="4" id="KW-1185">Reference proteome</keyword>
<keyword evidence="2" id="KW-1133">Transmembrane helix</keyword>
<organism evidence="3 4">
    <name type="scientific">Amycolatopsis rhizosphaerae</name>
    <dbReference type="NCBI Taxonomy" id="2053003"/>
    <lineage>
        <taxon>Bacteria</taxon>
        <taxon>Bacillati</taxon>
        <taxon>Actinomycetota</taxon>
        <taxon>Actinomycetes</taxon>
        <taxon>Pseudonocardiales</taxon>
        <taxon>Pseudonocardiaceae</taxon>
        <taxon>Amycolatopsis</taxon>
    </lineage>
</organism>
<gene>
    <name evidence="3" type="ORF">FNH05_30195</name>
</gene>
<keyword evidence="2" id="KW-0812">Transmembrane</keyword>
<comment type="caution">
    <text evidence="3">The sequence shown here is derived from an EMBL/GenBank/DDBJ whole genome shotgun (WGS) entry which is preliminary data.</text>
</comment>